<evidence type="ECO:0000259" key="2">
    <source>
        <dbReference type="Pfam" id="PF01408"/>
    </source>
</evidence>
<gene>
    <name evidence="4" type="ORF">P775_23475</name>
</gene>
<evidence type="ECO:0008006" key="6">
    <source>
        <dbReference type="Google" id="ProtNLM"/>
    </source>
</evidence>
<accession>A0A2G8R876</accession>
<dbReference type="Gene3D" id="3.40.50.720">
    <property type="entry name" value="NAD(P)-binding Rossmann-like Domain"/>
    <property type="match status" value="1"/>
</dbReference>
<keyword evidence="1" id="KW-0560">Oxidoreductase</keyword>
<dbReference type="PANTHER" id="PTHR43818:SF11">
    <property type="entry name" value="BCDNA.GH03377"/>
    <property type="match status" value="1"/>
</dbReference>
<evidence type="ECO:0000313" key="5">
    <source>
        <dbReference type="Proteomes" id="UP000231259"/>
    </source>
</evidence>
<organism evidence="4 5">
    <name type="scientific">Puniceibacterium antarcticum</name>
    <dbReference type="NCBI Taxonomy" id="1206336"/>
    <lineage>
        <taxon>Bacteria</taxon>
        <taxon>Pseudomonadati</taxon>
        <taxon>Pseudomonadota</taxon>
        <taxon>Alphaproteobacteria</taxon>
        <taxon>Rhodobacterales</taxon>
        <taxon>Paracoccaceae</taxon>
        <taxon>Puniceibacterium</taxon>
    </lineage>
</organism>
<evidence type="ECO:0000256" key="1">
    <source>
        <dbReference type="ARBA" id="ARBA00023002"/>
    </source>
</evidence>
<name>A0A2G8R876_9RHOB</name>
<dbReference type="InterPro" id="IPR036291">
    <property type="entry name" value="NAD(P)-bd_dom_sf"/>
</dbReference>
<reference evidence="4 5" key="1">
    <citation type="submission" date="2013-09" db="EMBL/GenBank/DDBJ databases">
        <title>Genome sequencing of Phaeobacter antarcticus sp. nov. SM1211.</title>
        <authorList>
            <person name="Zhang X.-Y."/>
            <person name="Liu C."/>
            <person name="Chen X.-L."/>
            <person name="Xie B.-B."/>
            <person name="Qin Q.-L."/>
            <person name="Rong J.-C."/>
            <person name="Zhang Y.-Z."/>
        </authorList>
    </citation>
    <scope>NUCLEOTIDE SEQUENCE [LARGE SCALE GENOMIC DNA]</scope>
    <source>
        <strain evidence="4 5">SM1211</strain>
    </source>
</reference>
<dbReference type="GO" id="GO:0016491">
    <property type="term" value="F:oxidoreductase activity"/>
    <property type="evidence" value="ECO:0007669"/>
    <property type="project" value="UniProtKB-KW"/>
</dbReference>
<evidence type="ECO:0000259" key="3">
    <source>
        <dbReference type="Pfam" id="PF02894"/>
    </source>
</evidence>
<dbReference type="SUPFAM" id="SSF55347">
    <property type="entry name" value="Glyceraldehyde-3-phosphate dehydrogenase-like, C-terminal domain"/>
    <property type="match status" value="1"/>
</dbReference>
<evidence type="ECO:0000313" key="4">
    <source>
        <dbReference type="EMBL" id="PIL17739.1"/>
    </source>
</evidence>
<dbReference type="Pfam" id="PF01408">
    <property type="entry name" value="GFO_IDH_MocA"/>
    <property type="match status" value="1"/>
</dbReference>
<dbReference type="PANTHER" id="PTHR43818">
    <property type="entry name" value="BCDNA.GH03377"/>
    <property type="match status" value="1"/>
</dbReference>
<protein>
    <recommendedName>
        <fullName evidence="6">Gfo/Idh/MocA-like oxidoreductase N-terminal domain-containing protein</fullName>
    </recommendedName>
</protein>
<proteinExistence type="predicted"/>
<dbReference type="AlphaFoldDB" id="A0A2G8R876"/>
<dbReference type="Gene3D" id="3.30.360.10">
    <property type="entry name" value="Dihydrodipicolinate Reductase, domain 2"/>
    <property type="match status" value="1"/>
</dbReference>
<dbReference type="GO" id="GO:0000166">
    <property type="term" value="F:nucleotide binding"/>
    <property type="evidence" value="ECO:0007669"/>
    <property type="project" value="InterPro"/>
</dbReference>
<keyword evidence="5" id="KW-1185">Reference proteome</keyword>
<dbReference type="InterPro" id="IPR000683">
    <property type="entry name" value="Gfo/Idh/MocA-like_OxRdtase_N"/>
</dbReference>
<feature type="domain" description="Gfo/Idh/MocA-like oxidoreductase C-terminal" evidence="3">
    <location>
        <begin position="141"/>
        <end position="334"/>
    </location>
</feature>
<dbReference type="Proteomes" id="UP000231259">
    <property type="component" value="Unassembled WGS sequence"/>
</dbReference>
<feature type="domain" description="Gfo/Idh/MocA-like oxidoreductase N-terminal" evidence="2">
    <location>
        <begin position="4"/>
        <end position="122"/>
    </location>
</feature>
<comment type="caution">
    <text evidence="4">The sequence shown here is derived from an EMBL/GenBank/DDBJ whole genome shotgun (WGS) entry which is preliminary data.</text>
</comment>
<dbReference type="Pfam" id="PF02894">
    <property type="entry name" value="GFO_IDH_MocA_C"/>
    <property type="match status" value="1"/>
</dbReference>
<dbReference type="OrthoDB" id="7804998at2"/>
<dbReference type="SUPFAM" id="SSF51735">
    <property type="entry name" value="NAD(P)-binding Rossmann-fold domains"/>
    <property type="match status" value="1"/>
</dbReference>
<sequence>MTLNIGWIGCGRHATWMLLPQIGRAGMRIAALCDRDETALSATAGHYGVTQAYTDWREMLEQPGLDAICMAVGPGVHHAATLAALEKGLPVFMEKPPAATHADALELQKASERTGVPVYVGFMKRYSTGNKIAQNILRGADFGRVLGITCSYMTAPTYFAGEVDYSGFYLHHCVHYMDLMPWLAGSPIAEMTVRRNAPAPGRILFHMGFTCENGVIGNVVMGTVQSRGTPMEQITVMGDHNRVEVDNVINVAWHRDPPFKAEDPEAVLDGACDSLVWQPNFTAAANEDHKGYAALMADVAKGLAGQPTDAPVIADGVAAMANLERMIAGIEQDQRGLFNAIQ</sequence>
<dbReference type="InterPro" id="IPR050463">
    <property type="entry name" value="Gfo/Idh/MocA_oxidrdct_glycsds"/>
</dbReference>
<dbReference type="RefSeq" id="WP_099913076.1">
    <property type="nucleotide sequence ID" value="NZ_AWWI01000158.1"/>
</dbReference>
<dbReference type="InterPro" id="IPR004104">
    <property type="entry name" value="Gfo/Idh/MocA-like_OxRdtase_C"/>
</dbReference>
<dbReference type="EMBL" id="AWWI01000158">
    <property type="protein sequence ID" value="PIL17739.1"/>
    <property type="molecule type" value="Genomic_DNA"/>
</dbReference>